<comment type="caution">
    <text evidence="2">The sequence shown here is derived from an EMBL/GenBank/DDBJ whole genome shotgun (WGS) entry which is preliminary data.</text>
</comment>
<keyword evidence="3" id="KW-1185">Reference proteome</keyword>
<evidence type="ECO:0000256" key="1">
    <source>
        <dbReference type="SAM" id="MobiDB-lite"/>
    </source>
</evidence>
<name>K0TH25_THAOC</name>
<organism evidence="2 3">
    <name type="scientific">Thalassiosira oceanica</name>
    <name type="common">Marine diatom</name>
    <dbReference type="NCBI Taxonomy" id="159749"/>
    <lineage>
        <taxon>Eukaryota</taxon>
        <taxon>Sar</taxon>
        <taxon>Stramenopiles</taxon>
        <taxon>Ochrophyta</taxon>
        <taxon>Bacillariophyta</taxon>
        <taxon>Coscinodiscophyceae</taxon>
        <taxon>Thalassiosirophycidae</taxon>
        <taxon>Thalassiosirales</taxon>
        <taxon>Thalassiosiraceae</taxon>
        <taxon>Thalassiosira</taxon>
    </lineage>
</organism>
<dbReference type="Proteomes" id="UP000266841">
    <property type="component" value="Unassembled WGS sequence"/>
</dbReference>
<proteinExistence type="predicted"/>
<dbReference type="EMBL" id="AGNL01009652">
    <property type="protein sequence ID" value="EJK69732.1"/>
    <property type="molecule type" value="Genomic_DNA"/>
</dbReference>
<gene>
    <name evidence="2" type="ORF">THAOC_08979</name>
</gene>
<feature type="compositionally biased region" description="Polar residues" evidence="1">
    <location>
        <begin position="1"/>
        <end position="14"/>
    </location>
</feature>
<feature type="compositionally biased region" description="Low complexity" evidence="1">
    <location>
        <begin position="15"/>
        <end position="34"/>
    </location>
</feature>
<feature type="region of interest" description="Disordered" evidence="1">
    <location>
        <begin position="1"/>
        <end position="34"/>
    </location>
</feature>
<accession>K0TH25</accession>
<sequence length="118" mass="12333">SPTNSLSPSFEPSHSPTRAPSMMPTTTPSSSPTTPITLYASKVRIQHNSVGYINIMEVQVFSGGTNVALQGTAELSSTLPVSPGQDWNFDAFTAIDGITSDTSVFAHSSEENGTQGVA</sequence>
<evidence type="ECO:0000313" key="3">
    <source>
        <dbReference type="Proteomes" id="UP000266841"/>
    </source>
</evidence>
<dbReference type="AlphaFoldDB" id="K0TH25"/>
<evidence type="ECO:0000313" key="2">
    <source>
        <dbReference type="EMBL" id="EJK69732.1"/>
    </source>
</evidence>
<feature type="non-terminal residue" evidence="2">
    <location>
        <position position="1"/>
    </location>
</feature>
<protein>
    <submittedName>
        <fullName evidence="2">Uncharacterized protein</fullName>
    </submittedName>
</protein>
<reference evidence="2 3" key="1">
    <citation type="journal article" date="2012" name="Genome Biol.">
        <title>Genome and low-iron response of an oceanic diatom adapted to chronic iron limitation.</title>
        <authorList>
            <person name="Lommer M."/>
            <person name="Specht M."/>
            <person name="Roy A.S."/>
            <person name="Kraemer L."/>
            <person name="Andreson R."/>
            <person name="Gutowska M.A."/>
            <person name="Wolf J."/>
            <person name="Bergner S.V."/>
            <person name="Schilhabel M.B."/>
            <person name="Klostermeier U.C."/>
            <person name="Beiko R.G."/>
            <person name="Rosenstiel P."/>
            <person name="Hippler M."/>
            <person name="Laroche J."/>
        </authorList>
    </citation>
    <scope>NUCLEOTIDE SEQUENCE [LARGE SCALE GENOMIC DNA]</scope>
    <source>
        <strain evidence="2 3">CCMP1005</strain>
    </source>
</reference>